<proteinExistence type="predicted"/>
<name>A0A2P2JH63_RHIMU</name>
<dbReference type="AlphaFoldDB" id="A0A2P2JH63"/>
<sequence length="75" mass="8431">MHLLAQSRSAEAGTSLDKTSVNKMVWLKHIKTEHGREDRQSLVREIGLVVGSENCGPRNEASLGHFFEQAMRILK</sequence>
<protein>
    <submittedName>
        <fullName evidence="1">Uncharacterized protein</fullName>
    </submittedName>
</protein>
<evidence type="ECO:0000313" key="1">
    <source>
        <dbReference type="EMBL" id="MBW92817.1"/>
    </source>
</evidence>
<accession>A0A2P2JH63</accession>
<reference evidence="1" key="1">
    <citation type="submission" date="2018-02" db="EMBL/GenBank/DDBJ databases">
        <title>Rhizophora mucronata_Transcriptome.</title>
        <authorList>
            <person name="Meera S.P."/>
            <person name="Sreeshan A."/>
            <person name="Augustine A."/>
        </authorList>
    </citation>
    <scope>NUCLEOTIDE SEQUENCE</scope>
    <source>
        <tissue evidence="1">Leaf</tissue>
    </source>
</reference>
<organism evidence="1">
    <name type="scientific">Rhizophora mucronata</name>
    <name type="common">Asiatic mangrove</name>
    <dbReference type="NCBI Taxonomy" id="61149"/>
    <lineage>
        <taxon>Eukaryota</taxon>
        <taxon>Viridiplantae</taxon>
        <taxon>Streptophyta</taxon>
        <taxon>Embryophyta</taxon>
        <taxon>Tracheophyta</taxon>
        <taxon>Spermatophyta</taxon>
        <taxon>Magnoliopsida</taxon>
        <taxon>eudicotyledons</taxon>
        <taxon>Gunneridae</taxon>
        <taxon>Pentapetalae</taxon>
        <taxon>rosids</taxon>
        <taxon>fabids</taxon>
        <taxon>Malpighiales</taxon>
        <taxon>Rhizophoraceae</taxon>
        <taxon>Rhizophora</taxon>
    </lineage>
</organism>
<dbReference type="EMBL" id="GGEC01012334">
    <property type="protein sequence ID" value="MBW92817.1"/>
    <property type="molecule type" value="Transcribed_RNA"/>
</dbReference>